<keyword evidence="4" id="KW-1185">Reference proteome</keyword>
<dbReference type="Proteomes" id="UP000076830">
    <property type="component" value="Chromosome"/>
</dbReference>
<dbReference type="KEGG" id="dko:I596_1322"/>
<feature type="compositionally biased region" description="Low complexity" evidence="1">
    <location>
        <begin position="403"/>
        <end position="416"/>
    </location>
</feature>
<reference evidence="3 4" key="1">
    <citation type="submission" date="2016-04" db="EMBL/GenBank/DDBJ databases">
        <title>Complete genome sequence of Dokdonella koreensis DS-123T.</title>
        <authorList>
            <person name="Kim J.F."/>
            <person name="Lee H."/>
            <person name="Kwak M.-J."/>
        </authorList>
    </citation>
    <scope>NUCLEOTIDE SEQUENCE [LARGE SCALE GENOMIC DNA]</scope>
    <source>
        <strain evidence="3 4">DS-123</strain>
    </source>
</reference>
<feature type="chain" id="PRO_5007887080" description="Secreted protein" evidence="2">
    <location>
        <begin position="19"/>
        <end position="437"/>
    </location>
</feature>
<protein>
    <recommendedName>
        <fullName evidence="5">Secreted protein</fullName>
    </recommendedName>
</protein>
<sequence length="437" mass="46636">MRPAGLLALSLLLPVAAAADGFHDPYVRLAQVRTDYVAPDEGTAANPLTLVHPCLWPDGTPGLLVPCFTGPDTFAQSNAYRFAGLAPWSPNHWLLLLNNEPWPWPGNSGPPNQSLPRAIPGLGVMGFGVSPALTVGDGLYWRFHLALSHLHDNPAGAFAIPFLSIGAAAGRGNGGLVGTLNDPERPHVVSFRSRLDAVFGSTPDQLWVLSHFLWATAEWGGKPRMLFLHLYHDGYVQGEPFEFSTPTVPGATSRWNWPIEESVLFPGAEVAFIDGEDTLTHCGFATPVLTAPGQTIHAEVDLQALYRCLSDHGLYDEPMPHDVPVPLTGVHWGNELTGERVALATTVWGIDIRAAGEADKAGVDLDAVRPGAETTRMVEALQQACRADLRCASRNAPPPSGVTAGDPADGPGATPGLHTRQDQGPASRRKPPPSPQD</sequence>
<evidence type="ECO:0000313" key="4">
    <source>
        <dbReference type="Proteomes" id="UP000076830"/>
    </source>
</evidence>
<feature type="region of interest" description="Disordered" evidence="1">
    <location>
        <begin position="392"/>
        <end position="437"/>
    </location>
</feature>
<proteinExistence type="predicted"/>
<evidence type="ECO:0000256" key="2">
    <source>
        <dbReference type="SAM" id="SignalP"/>
    </source>
</evidence>
<name>A0A167GS02_9GAMM</name>
<feature type="signal peptide" evidence="2">
    <location>
        <begin position="1"/>
        <end position="18"/>
    </location>
</feature>
<dbReference type="RefSeq" id="WP_067645498.1">
    <property type="nucleotide sequence ID" value="NZ_CP015249.1"/>
</dbReference>
<dbReference type="STRING" id="1300342.I596_1322"/>
<evidence type="ECO:0000256" key="1">
    <source>
        <dbReference type="SAM" id="MobiDB-lite"/>
    </source>
</evidence>
<gene>
    <name evidence="3" type="ORF">I596_1322</name>
</gene>
<evidence type="ECO:0000313" key="3">
    <source>
        <dbReference type="EMBL" id="ANB17352.1"/>
    </source>
</evidence>
<accession>A0A167GS02</accession>
<dbReference type="EMBL" id="CP015249">
    <property type="protein sequence ID" value="ANB17352.1"/>
    <property type="molecule type" value="Genomic_DNA"/>
</dbReference>
<dbReference type="AlphaFoldDB" id="A0A167GS02"/>
<keyword evidence="2" id="KW-0732">Signal</keyword>
<evidence type="ECO:0008006" key="5">
    <source>
        <dbReference type="Google" id="ProtNLM"/>
    </source>
</evidence>
<organism evidence="3 4">
    <name type="scientific">Dokdonella koreensis DS-123</name>
    <dbReference type="NCBI Taxonomy" id="1300342"/>
    <lineage>
        <taxon>Bacteria</taxon>
        <taxon>Pseudomonadati</taxon>
        <taxon>Pseudomonadota</taxon>
        <taxon>Gammaproteobacteria</taxon>
        <taxon>Lysobacterales</taxon>
        <taxon>Rhodanobacteraceae</taxon>
        <taxon>Dokdonella</taxon>
    </lineage>
</organism>